<keyword evidence="1" id="KW-0732">Signal</keyword>
<organism evidence="2 3">
    <name type="scientific">Vibrio caribbeanicus ATCC BAA-2122</name>
    <dbReference type="NCBI Taxonomy" id="796620"/>
    <lineage>
        <taxon>Bacteria</taxon>
        <taxon>Pseudomonadati</taxon>
        <taxon>Pseudomonadota</taxon>
        <taxon>Gammaproteobacteria</taxon>
        <taxon>Vibrionales</taxon>
        <taxon>Vibrionaceae</taxon>
        <taxon>Vibrio</taxon>
    </lineage>
</organism>
<name>E3BLI9_9VIBR</name>
<comment type="caution">
    <text evidence="2">The sequence shown here is derived from an EMBL/GenBank/DDBJ whole genome shotgun (WGS) entry which is preliminary data.</text>
</comment>
<accession>E3BLI9</accession>
<dbReference type="Gene3D" id="2.60.40.10">
    <property type="entry name" value="Immunoglobulins"/>
    <property type="match status" value="1"/>
</dbReference>
<gene>
    <name evidence="2" type="ORF">VIBC2010_14349</name>
</gene>
<dbReference type="Proteomes" id="UP000002943">
    <property type="component" value="Unassembled WGS sequence"/>
</dbReference>
<dbReference type="OrthoDB" id="5906622at2"/>
<feature type="chain" id="PRO_5003166780" evidence="1">
    <location>
        <begin position="19"/>
        <end position="235"/>
    </location>
</feature>
<dbReference type="InterPro" id="IPR013783">
    <property type="entry name" value="Ig-like_fold"/>
</dbReference>
<dbReference type="AlphaFoldDB" id="E3BLI9"/>
<protein>
    <submittedName>
        <fullName evidence="2">Uncharacterized protein</fullName>
    </submittedName>
</protein>
<dbReference type="RefSeq" id="WP_009601933.1">
    <property type="nucleotide sequence ID" value="NZ_AEIU01000081.1"/>
</dbReference>
<evidence type="ECO:0000256" key="1">
    <source>
        <dbReference type="SAM" id="SignalP"/>
    </source>
</evidence>
<keyword evidence="3" id="KW-1185">Reference proteome</keyword>
<feature type="signal peptide" evidence="1">
    <location>
        <begin position="1"/>
        <end position="18"/>
    </location>
</feature>
<proteinExistence type="predicted"/>
<dbReference type="EMBL" id="AEIU01000081">
    <property type="protein sequence ID" value="EFP96071.1"/>
    <property type="molecule type" value="Genomic_DNA"/>
</dbReference>
<sequence length="235" mass="26735">MKKVTTLAALVFANSTFAMNVNTMLLVSDEYGNGVFTVSNEKTIPEFIQTKIIQLKVQDNELVKTPYTEDNFDDWKVTLTHPKMIVEPGREKNVGVRSLCGTKCDFSNDQYFFVSFEPSNYDPEGKIKSEVSNNFGYRPIFVIPANKQKIDFSVIVKDDELVMENKGNTFIKAHIDQCNDKVNSECQLTALSLAGRKQGYKLPKNIDTKNLMVEVVNHDRSYSEKVHLDEGKIMR</sequence>
<dbReference type="eggNOG" id="COG3121">
    <property type="taxonomic scope" value="Bacteria"/>
</dbReference>
<evidence type="ECO:0000313" key="2">
    <source>
        <dbReference type="EMBL" id="EFP96071.1"/>
    </source>
</evidence>
<evidence type="ECO:0000313" key="3">
    <source>
        <dbReference type="Proteomes" id="UP000002943"/>
    </source>
</evidence>
<reference evidence="2 3" key="1">
    <citation type="journal article" date="2012" name="Int. J. Syst. Evol. Microbiol.">
        <title>Vibrio caribbeanicus sp. nov., isolated from the marine sponge Scleritoderma cyanea.</title>
        <authorList>
            <person name="Hoffmann M."/>
            <person name="Monday S.R."/>
            <person name="Allard M.W."/>
            <person name="Strain E.A."/>
            <person name="Whittaker P."/>
            <person name="Naum M."/>
            <person name="McCarthy P.J."/>
            <person name="Lopez J.V."/>
            <person name="Fischer M."/>
            <person name="Brown E.W."/>
        </authorList>
    </citation>
    <scope>NUCLEOTIDE SEQUENCE [LARGE SCALE GENOMIC DNA]</scope>
    <source>
        <strain evidence="2 3">ATCC BAA-2122</strain>
    </source>
</reference>